<name>A0A0F9DV83_9ZZZZ</name>
<gene>
    <name evidence="1" type="ORF">LCGC14_2443820</name>
</gene>
<comment type="caution">
    <text evidence="1">The sequence shown here is derived from an EMBL/GenBank/DDBJ whole genome shotgun (WGS) entry which is preliminary data.</text>
</comment>
<organism evidence="1">
    <name type="scientific">marine sediment metagenome</name>
    <dbReference type="NCBI Taxonomy" id="412755"/>
    <lineage>
        <taxon>unclassified sequences</taxon>
        <taxon>metagenomes</taxon>
        <taxon>ecological metagenomes</taxon>
    </lineage>
</organism>
<dbReference type="AlphaFoldDB" id="A0A0F9DV83"/>
<evidence type="ECO:0000313" key="1">
    <source>
        <dbReference type="EMBL" id="KKL21601.1"/>
    </source>
</evidence>
<reference evidence="1" key="1">
    <citation type="journal article" date="2015" name="Nature">
        <title>Complex archaea that bridge the gap between prokaryotes and eukaryotes.</title>
        <authorList>
            <person name="Spang A."/>
            <person name="Saw J.H."/>
            <person name="Jorgensen S.L."/>
            <person name="Zaremba-Niedzwiedzka K."/>
            <person name="Martijn J."/>
            <person name="Lind A.E."/>
            <person name="van Eijk R."/>
            <person name="Schleper C."/>
            <person name="Guy L."/>
            <person name="Ettema T.J."/>
        </authorList>
    </citation>
    <scope>NUCLEOTIDE SEQUENCE</scope>
</reference>
<proteinExistence type="predicted"/>
<dbReference type="EMBL" id="LAZR01037668">
    <property type="protein sequence ID" value="KKL21601.1"/>
    <property type="molecule type" value="Genomic_DNA"/>
</dbReference>
<protein>
    <submittedName>
        <fullName evidence="1">Uncharacterized protein</fullName>
    </submittedName>
</protein>
<sequence length="133" mass="16087">MTTEQMKKNDHIPIPEVQQDIIDTQKEINTYNYELDALRKNPQENRVAIYMREGRILKRQSFIDKLNEINDLINDMEDIAKIYHGQFLKDYIKFKMDFNFFVSTYEEIKRFKVETALEDFLDTLEILKKDLLE</sequence>
<accession>A0A0F9DV83</accession>